<gene>
    <name evidence="4" type="ORF">DI598_19175</name>
</gene>
<feature type="domain" description="Sialate O-acetylesterase" evidence="3">
    <location>
        <begin position="104"/>
        <end position="217"/>
    </location>
</feature>
<evidence type="ECO:0000256" key="1">
    <source>
        <dbReference type="ARBA" id="ARBA00022801"/>
    </source>
</evidence>
<evidence type="ECO:0000259" key="3">
    <source>
        <dbReference type="Pfam" id="PF03629"/>
    </source>
</evidence>
<evidence type="ECO:0000256" key="2">
    <source>
        <dbReference type="SAM" id="SignalP"/>
    </source>
</evidence>
<accession>A0A2W5EHV2</accession>
<proteinExistence type="predicted"/>
<dbReference type="GO" id="GO:0005975">
    <property type="term" value="P:carbohydrate metabolic process"/>
    <property type="evidence" value="ECO:0007669"/>
    <property type="project" value="TreeGrafter"/>
</dbReference>
<dbReference type="InterPro" id="IPR039329">
    <property type="entry name" value="SIAE"/>
</dbReference>
<dbReference type="PANTHER" id="PTHR22901">
    <property type="entry name" value="SIALATE O-ACETYLESTERASE"/>
    <property type="match status" value="1"/>
</dbReference>
<dbReference type="AlphaFoldDB" id="A0A2W5EHV2"/>
<organism evidence="4 5">
    <name type="scientific">Pseudopedobacter saltans</name>
    <dbReference type="NCBI Taxonomy" id="151895"/>
    <lineage>
        <taxon>Bacteria</taxon>
        <taxon>Pseudomonadati</taxon>
        <taxon>Bacteroidota</taxon>
        <taxon>Sphingobacteriia</taxon>
        <taxon>Sphingobacteriales</taxon>
        <taxon>Sphingobacteriaceae</taxon>
        <taxon>Pseudopedobacter</taxon>
    </lineage>
</organism>
<feature type="non-terminal residue" evidence="4">
    <location>
        <position position="254"/>
    </location>
</feature>
<dbReference type="PANTHER" id="PTHR22901:SF0">
    <property type="entry name" value="SIALATE O-ACETYLESTERASE"/>
    <property type="match status" value="1"/>
</dbReference>
<evidence type="ECO:0000313" key="4">
    <source>
        <dbReference type="EMBL" id="PZP40710.1"/>
    </source>
</evidence>
<dbReference type="InterPro" id="IPR005181">
    <property type="entry name" value="SASA"/>
</dbReference>
<dbReference type="GO" id="GO:0001681">
    <property type="term" value="F:sialate O-acetylesterase activity"/>
    <property type="evidence" value="ECO:0007669"/>
    <property type="project" value="InterPro"/>
</dbReference>
<reference evidence="4 5" key="1">
    <citation type="submission" date="2017-11" db="EMBL/GenBank/DDBJ databases">
        <title>Infants hospitalized years apart are colonized by the same room-sourced microbial strains.</title>
        <authorList>
            <person name="Brooks B."/>
            <person name="Olm M.R."/>
            <person name="Firek B.A."/>
            <person name="Baker R."/>
            <person name="Thomas B.C."/>
            <person name="Morowitz M.J."/>
            <person name="Banfield J.F."/>
        </authorList>
    </citation>
    <scope>NUCLEOTIDE SEQUENCE [LARGE SCALE GENOMIC DNA]</scope>
    <source>
        <strain evidence="4">S2_009_000_R2_76</strain>
    </source>
</reference>
<evidence type="ECO:0000313" key="5">
    <source>
        <dbReference type="Proteomes" id="UP000249645"/>
    </source>
</evidence>
<dbReference type="SUPFAM" id="SSF52266">
    <property type="entry name" value="SGNH hydrolase"/>
    <property type="match status" value="1"/>
</dbReference>
<dbReference type="EMBL" id="QFOI01000595">
    <property type="protein sequence ID" value="PZP40710.1"/>
    <property type="molecule type" value="Genomic_DNA"/>
</dbReference>
<keyword evidence="1" id="KW-0378">Hydrolase</keyword>
<dbReference type="Gene3D" id="3.40.50.1110">
    <property type="entry name" value="SGNH hydrolase"/>
    <property type="match status" value="1"/>
</dbReference>
<dbReference type="Pfam" id="PF03629">
    <property type="entry name" value="SASA"/>
    <property type="match status" value="1"/>
</dbReference>
<comment type="caution">
    <text evidence="4">The sequence shown here is derived from an EMBL/GenBank/DDBJ whole genome shotgun (WGS) entry which is preliminary data.</text>
</comment>
<feature type="chain" id="PRO_5016007205" evidence="2">
    <location>
        <begin position="20"/>
        <end position="254"/>
    </location>
</feature>
<keyword evidence="2" id="KW-0732">Signal</keyword>
<protein>
    <submittedName>
        <fullName evidence="4">Sialate O-acetylesterase</fullName>
    </submittedName>
</protein>
<name>A0A2W5EHV2_9SPHI</name>
<feature type="signal peptide" evidence="2">
    <location>
        <begin position="1"/>
        <end position="19"/>
    </location>
</feature>
<sequence length="254" mass="28289">MKIFTIVFLSLITIQNLHAKLVLPKILGNDMVLQQGQSVPIWGWSEPNEKITIFFKGQTRTTIANSKGEWKVVLSSLKASFDSSELTIKSSSETIVLHNILVGEVWLCSGQSNMEFAMRKISKLQSPPNSNWPIHELEKAKNKNIRIFLDERKKMSPDSTHSGWATAEGSALRSFSAVGYFFAKELASKLQVPIGVISAAIPGSRIEPWMPKEAMSEQAFFQKNKDDSLGKIDGDPGKFYTTMIEPLIPFAIKG</sequence>
<dbReference type="InterPro" id="IPR036514">
    <property type="entry name" value="SGNH_hydro_sf"/>
</dbReference>
<dbReference type="Proteomes" id="UP000249645">
    <property type="component" value="Unassembled WGS sequence"/>
</dbReference>